<evidence type="ECO:0000313" key="1">
    <source>
        <dbReference type="EMBL" id="QJD82647.1"/>
    </source>
</evidence>
<dbReference type="KEGG" id="cheb:HH215_05215"/>
<keyword evidence="2" id="KW-1185">Reference proteome</keyword>
<name>A0A7Z2VGJ3_9BACL</name>
<protein>
    <submittedName>
        <fullName evidence="1">GIY-YIG nuclease family protein</fullName>
    </submittedName>
</protein>
<dbReference type="EMBL" id="CP051680">
    <property type="protein sequence ID" value="QJD82647.1"/>
    <property type="molecule type" value="Genomic_DNA"/>
</dbReference>
<dbReference type="RefSeq" id="WP_169278945.1">
    <property type="nucleotide sequence ID" value="NZ_CP051680.1"/>
</dbReference>
<gene>
    <name evidence="1" type="ORF">HH215_05215</name>
</gene>
<organism evidence="1 2">
    <name type="scientific">Cohnella herbarum</name>
    <dbReference type="NCBI Taxonomy" id="2728023"/>
    <lineage>
        <taxon>Bacteria</taxon>
        <taxon>Bacillati</taxon>
        <taxon>Bacillota</taxon>
        <taxon>Bacilli</taxon>
        <taxon>Bacillales</taxon>
        <taxon>Paenibacillaceae</taxon>
        <taxon>Cohnella</taxon>
    </lineage>
</organism>
<sequence>MKSKEERANLVEQYSKIPIEGGVFQIKNTVNGKILVDKTPNFKSLNGRAVSLRLGSETNKALQKEWNEFGEDAFVMEILEVLKPSDNPFVSQKDELKKLVEHWIDKLQPFGDRGYHTIKPETNNGPK</sequence>
<proteinExistence type="predicted"/>
<accession>A0A7Z2VGJ3</accession>
<dbReference type="AlphaFoldDB" id="A0A7Z2VGJ3"/>
<dbReference type="InterPro" id="IPR035901">
    <property type="entry name" value="GIY-YIG_endonuc_sf"/>
</dbReference>
<dbReference type="CDD" id="cd10451">
    <property type="entry name" value="GIY-YIG_LuxR_like"/>
    <property type="match status" value="1"/>
</dbReference>
<reference evidence="1 2" key="1">
    <citation type="submission" date="2020-04" db="EMBL/GenBank/DDBJ databases">
        <title>Genome sequencing of novel species.</title>
        <authorList>
            <person name="Heo J."/>
            <person name="Kim S.-J."/>
            <person name="Kim J.-S."/>
            <person name="Hong S.-B."/>
            <person name="Kwon S.-W."/>
        </authorList>
    </citation>
    <scope>NUCLEOTIDE SEQUENCE [LARGE SCALE GENOMIC DNA]</scope>
    <source>
        <strain evidence="1 2">MFER-1</strain>
    </source>
</reference>
<dbReference type="Proteomes" id="UP000502248">
    <property type="component" value="Chromosome"/>
</dbReference>
<dbReference type="SUPFAM" id="SSF82771">
    <property type="entry name" value="GIY-YIG endonuclease"/>
    <property type="match status" value="1"/>
</dbReference>
<dbReference type="Gene3D" id="3.40.1440.10">
    <property type="entry name" value="GIY-YIG endonuclease"/>
    <property type="match status" value="1"/>
</dbReference>
<evidence type="ECO:0000313" key="2">
    <source>
        <dbReference type="Proteomes" id="UP000502248"/>
    </source>
</evidence>